<sequence length="74" mass="8241">SDAAAAKRRKTLGVGELGFGSERLWIARRSDYVKSREHKFLKTSGINSTASGFLQIPSVDPKDLFCVQREVKET</sequence>
<name>A0ABP0PX08_9DINO</name>
<comment type="caution">
    <text evidence="1">The sequence shown here is derived from an EMBL/GenBank/DDBJ whole genome shotgun (WGS) entry which is preliminary data.</text>
</comment>
<evidence type="ECO:0000313" key="1">
    <source>
        <dbReference type="EMBL" id="CAK9080546.1"/>
    </source>
</evidence>
<dbReference type="Proteomes" id="UP001642464">
    <property type="component" value="Unassembled WGS sequence"/>
</dbReference>
<feature type="non-terminal residue" evidence="1">
    <location>
        <position position="1"/>
    </location>
</feature>
<keyword evidence="2" id="KW-1185">Reference proteome</keyword>
<dbReference type="EMBL" id="CAXAMM010038739">
    <property type="protein sequence ID" value="CAK9080546.1"/>
    <property type="molecule type" value="Genomic_DNA"/>
</dbReference>
<proteinExistence type="predicted"/>
<organism evidence="1 2">
    <name type="scientific">Durusdinium trenchii</name>
    <dbReference type="NCBI Taxonomy" id="1381693"/>
    <lineage>
        <taxon>Eukaryota</taxon>
        <taxon>Sar</taxon>
        <taxon>Alveolata</taxon>
        <taxon>Dinophyceae</taxon>
        <taxon>Suessiales</taxon>
        <taxon>Symbiodiniaceae</taxon>
        <taxon>Durusdinium</taxon>
    </lineage>
</organism>
<protein>
    <submittedName>
        <fullName evidence="1">Uncharacterized protein</fullName>
    </submittedName>
</protein>
<gene>
    <name evidence="1" type="ORF">SCF082_LOCUS38383</name>
</gene>
<evidence type="ECO:0000313" key="2">
    <source>
        <dbReference type="Proteomes" id="UP001642464"/>
    </source>
</evidence>
<reference evidence="1 2" key="1">
    <citation type="submission" date="2024-02" db="EMBL/GenBank/DDBJ databases">
        <authorList>
            <person name="Chen Y."/>
            <person name="Shah S."/>
            <person name="Dougan E. K."/>
            <person name="Thang M."/>
            <person name="Chan C."/>
        </authorList>
    </citation>
    <scope>NUCLEOTIDE SEQUENCE [LARGE SCALE GENOMIC DNA]</scope>
</reference>
<feature type="non-terminal residue" evidence="1">
    <location>
        <position position="74"/>
    </location>
</feature>
<accession>A0ABP0PX08</accession>